<name>A0A5N1JDT3_9HYPH</name>
<dbReference type="PANTHER" id="PTHR35037">
    <property type="entry name" value="C-TERMINAL REGION OF AIDA-LIKE PROTEIN"/>
    <property type="match status" value="1"/>
</dbReference>
<dbReference type="NCBIfam" id="TIGR01414">
    <property type="entry name" value="autotrans_barl"/>
    <property type="match status" value="1"/>
</dbReference>
<organism evidence="3 4">
    <name type="scientific">Ochrobactrum quorumnocens</name>
    <dbReference type="NCBI Taxonomy" id="271865"/>
    <lineage>
        <taxon>Bacteria</taxon>
        <taxon>Pseudomonadati</taxon>
        <taxon>Pseudomonadota</taxon>
        <taxon>Alphaproteobacteria</taxon>
        <taxon>Hyphomicrobiales</taxon>
        <taxon>Brucellaceae</taxon>
        <taxon>Brucella/Ochrobactrum group</taxon>
        <taxon>Ochrobactrum</taxon>
    </lineage>
</organism>
<sequence length="491" mass="52002">MTVSGDFADSGGTLVLNTVLGGDASVTDRLVVNGNTSGAGQLKVVNAGGVGAPTIEGIKLVQVNGSSEATLTLTGNYVHEGQQSVVGGAYAYKLYKNGVASPSDGDWYLRSQLKNPGIPTDPVDPGGPTDPTEPNYPAPPVEPAPQRPLYQAGASGYEAYPQALLGLNRVSTLQQRVGTRVWSGKGNRVIAQGADTAGAPYASPDEAGSAIGGNGVWGRIEGTYQKINPRLSTSDSAFDQNIFRMQAGLDTVLTQTASGTLIGGVTAHYTHGRTGTHSVHGDVEISTDGYGFGGNLTWYGENGLYLDGQGQVTWYRSDLHSLLANTGLTRDNGGFGYALSVEGGQRIAIDPAWSVTPQAQLAYSSVDFDNFVDVFRAPILLERGDSLQGRLGMTLDYQSSWQNSQGTQDRAHIYGVANLYYEFLEGTKVAVAETSLSSRDERLWAGLGIGGSYSWNDDKYTIYGEGLLDTSLASFADSYSIKGQIGFRVKW</sequence>
<dbReference type="Proteomes" id="UP000327108">
    <property type="component" value="Unassembled WGS sequence"/>
</dbReference>
<keyword evidence="4" id="KW-1185">Reference proteome</keyword>
<dbReference type="InterPro" id="IPR011050">
    <property type="entry name" value="Pectin_lyase_fold/virulence"/>
</dbReference>
<dbReference type="GO" id="GO:0019867">
    <property type="term" value="C:outer membrane"/>
    <property type="evidence" value="ECO:0007669"/>
    <property type="project" value="InterPro"/>
</dbReference>
<accession>A0A5N1JDT3</accession>
<dbReference type="PANTHER" id="PTHR35037:SF3">
    <property type="entry name" value="C-TERMINAL REGION OF AIDA-LIKE PROTEIN"/>
    <property type="match status" value="1"/>
</dbReference>
<dbReference type="InterPro" id="IPR036709">
    <property type="entry name" value="Autotransporte_beta_dom_sf"/>
</dbReference>
<dbReference type="AlphaFoldDB" id="A0A5N1JDT3"/>
<evidence type="ECO:0000259" key="2">
    <source>
        <dbReference type="PROSITE" id="PS51208"/>
    </source>
</evidence>
<dbReference type="SUPFAM" id="SSF103515">
    <property type="entry name" value="Autotransporter"/>
    <property type="match status" value="1"/>
</dbReference>
<dbReference type="SMART" id="SM00869">
    <property type="entry name" value="Autotransporter"/>
    <property type="match status" value="1"/>
</dbReference>
<feature type="domain" description="Autotransporter" evidence="2">
    <location>
        <begin position="209"/>
        <end position="491"/>
    </location>
</feature>
<dbReference type="InterPro" id="IPR006315">
    <property type="entry name" value="OM_autotransptr_brl_dom"/>
</dbReference>
<evidence type="ECO:0000313" key="4">
    <source>
        <dbReference type="Proteomes" id="UP000327108"/>
    </source>
</evidence>
<dbReference type="Pfam" id="PF03797">
    <property type="entry name" value="Autotransporter"/>
    <property type="match status" value="1"/>
</dbReference>
<dbReference type="Gene3D" id="2.160.20.20">
    <property type="match status" value="1"/>
</dbReference>
<feature type="region of interest" description="Disordered" evidence="1">
    <location>
        <begin position="111"/>
        <end position="142"/>
    </location>
</feature>
<dbReference type="InterPro" id="IPR043990">
    <property type="entry name" value="AC_1"/>
</dbReference>
<feature type="compositionally biased region" description="Low complexity" evidence="1">
    <location>
        <begin position="116"/>
        <end position="133"/>
    </location>
</feature>
<evidence type="ECO:0000313" key="3">
    <source>
        <dbReference type="EMBL" id="KAA9353283.1"/>
    </source>
</evidence>
<evidence type="ECO:0000256" key="1">
    <source>
        <dbReference type="SAM" id="MobiDB-lite"/>
    </source>
</evidence>
<dbReference type="InterPro" id="IPR051551">
    <property type="entry name" value="Autotransporter_adhesion"/>
</dbReference>
<protein>
    <submittedName>
        <fullName evidence="3">Autotransporter outer membrane beta-barrel domain-containing protein</fullName>
    </submittedName>
</protein>
<dbReference type="Gene3D" id="2.40.128.130">
    <property type="entry name" value="Autotransporter beta-domain"/>
    <property type="match status" value="1"/>
</dbReference>
<dbReference type="PROSITE" id="PS51208">
    <property type="entry name" value="AUTOTRANSPORTER"/>
    <property type="match status" value="1"/>
</dbReference>
<dbReference type="InterPro" id="IPR012332">
    <property type="entry name" value="Autotransporter_pectin_lyase_C"/>
</dbReference>
<proteinExistence type="predicted"/>
<dbReference type="Pfam" id="PF18883">
    <property type="entry name" value="AC_1"/>
    <property type="match status" value="1"/>
</dbReference>
<dbReference type="EMBL" id="VYXQ01000041">
    <property type="protein sequence ID" value="KAA9353283.1"/>
    <property type="molecule type" value="Genomic_DNA"/>
</dbReference>
<dbReference type="CDD" id="cd01344">
    <property type="entry name" value="PL2_Passenger_AT"/>
    <property type="match status" value="1"/>
</dbReference>
<dbReference type="SUPFAM" id="SSF51126">
    <property type="entry name" value="Pectin lyase-like"/>
    <property type="match status" value="1"/>
</dbReference>
<gene>
    <name evidence="3" type="ORF">F3W84_23285</name>
</gene>
<comment type="caution">
    <text evidence="3">The sequence shown here is derived from an EMBL/GenBank/DDBJ whole genome shotgun (WGS) entry which is preliminary data.</text>
</comment>
<dbReference type="InterPro" id="IPR005546">
    <property type="entry name" value="Autotransporte_beta"/>
</dbReference>
<reference evidence="3 4" key="1">
    <citation type="submission" date="2019-09" db="EMBL/GenBank/DDBJ databases">
        <title>Biological control of the noxious weed angled onion (Allium triquetrum) thwarted by endophytic bacteria in Victoria, Australia.</title>
        <authorList>
            <person name="Tehranchian P."/>
            <person name="Adair R.J."/>
            <person name="Van T.H."/>
            <person name="Morrison P.D."/>
            <person name="Williams H."/>
            <person name="Lawrie A.C."/>
        </authorList>
    </citation>
    <scope>NUCLEOTIDE SEQUENCE [LARGE SCALE GENOMIC DNA]</scope>
    <source>
        <strain evidence="3 4">RPTAtOch1</strain>
    </source>
</reference>